<organism evidence="4 5">
    <name type="scientific">Alkalibacterium gilvum</name>
    <dbReference type="NCBI Taxonomy" id="1130080"/>
    <lineage>
        <taxon>Bacteria</taxon>
        <taxon>Bacillati</taxon>
        <taxon>Bacillota</taxon>
        <taxon>Bacilli</taxon>
        <taxon>Lactobacillales</taxon>
        <taxon>Carnobacteriaceae</taxon>
        <taxon>Alkalibacterium</taxon>
    </lineage>
</organism>
<evidence type="ECO:0000256" key="2">
    <source>
        <dbReference type="SAM" id="SignalP"/>
    </source>
</evidence>
<dbReference type="STRING" id="1130080.SAMN04488113_11133"/>
<evidence type="ECO:0000313" key="5">
    <source>
        <dbReference type="Proteomes" id="UP000198564"/>
    </source>
</evidence>
<keyword evidence="5" id="KW-1185">Reference proteome</keyword>
<name>A0A1H6SZ82_9LACT</name>
<dbReference type="AlphaFoldDB" id="A0A1H6SZ82"/>
<evidence type="ECO:0000256" key="1">
    <source>
        <dbReference type="SAM" id="MobiDB-lite"/>
    </source>
</evidence>
<dbReference type="CDD" id="cd10917">
    <property type="entry name" value="CE4_NodB_like_6s_7s"/>
    <property type="match status" value="1"/>
</dbReference>
<dbReference type="GO" id="GO:0005975">
    <property type="term" value="P:carbohydrate metabolic process"/>
    <property type="evidence" value="ECO:0007669"/>
    <property type="project" value="InterPro"/>
</dbReference>
<feature type="domain" description="NodB homology" evidence="3">
    <location>
        <begin position="101"/>
        <end position="281"/>
    </location>
</feature>
<protein>
    <submittedName>
        <fullName evidence="4">Peptidoglycan/xylan/chitin deacetylase, PgdA/CDA1 family</fullName>
    </submittedName>
</protein>
<dbReference type="Gene3D" id="3.20.20.370">
    <property type="entry name" value="Glycoside hydrolase/deacetylase"/>
    <property type="match status" value="1"/>
</dbReference>
<dbReference type="InterPro" id="IPR011330">
    <property type="entry name" value="Glyco_hydro/deAcase_b/a-brl"/>
</dbReference>
<dbReference type="GO" id="GO:0016810">
    <property type="term" value="F:hydrolase activity, acting on carbon-nitrogen (but not peptide) bonds"/>
    <property type="evidence" value="ECO:0007669"/>
    <property type="project" value="InterPro"/>
</dbReference>
<dbReference type="SUPFAM" id="SSF88713">
    <property type="entry name" value="Glycoside hydrolase/deacetylase"/>
    <property type="match status" value="1"/>
</dbReference>
<feature type="chain" id="PRO_5038989498" evidence="2">
    <location>
        <begin position="20"/>
        <end position="299"/>
    </location>
</feature>
<gene>
    <name evidence="4" type="ORF">SAMN04488113_11133</name>
</gene>
<reference evidence="5" key="1">
    <citation type="submission" date="2016-10" db="EMBL/GenBank/DDBJ databases">
        <authorList>
            <person name="Varghese N."/>
            <person name="Submissions S."/>
        </authorList>
    </citation>
    <scope>NUCLEOTIDE SEQUENCE [LARGE SCALE GENOMIC DNA]</scope>
    <source>
        <strain evidence="5">DSM 25751</strain>
    </source>
</reference>
<dbReference type="PROSITE" id="PS51257">
    <property type="entry name" value="PROKAR_LIPOPROTEIN"/>
    <property type="match status" value="1"/>
</dbReference>
<feature type="region of interest" description="Disordered" evidence="1">
    <location>
        <begin position="23"/>
        <end position="67"/>
    </location>
</feature>
<keyword evidence="2" id="KW-0732">Signal</keyword>
<proteinExistence type="predicted"/>
<sequence>MMKKMILSTLLTSTLLLSACGDEESQGTIEVDDTEDIEEESATEVENTETIDNSDDASEETDENADEKINDDLKETPEHLYEVTDNLAYLSVLDGKEANKNVALLTYDDAPDKHALEIANILIEKDAPAIFFVNGMYLEDDEGKETLKEIYDMGFTIGNHTQTHANLQAISEEKQKEEITRTSELVEEITGTPPRFFRAPFGQNTDYSKQLVEEEGMSLMNWTYGYDWETEYQNAEALTDIMLNTNLLVPGSNLLMHDRTWTTEATPAIIDGLREKDYELLDPQLIQSVAKESEEQTNE</sequence>
<evidence type="ECO:0000313" key="4">
    <source>
        <dbReference type="EMBL" id="SEI69340.1"/>
    </source>
</evidence>
<dbReference type="Pfam" id="PF01522">
    <property type="entry name" value="Polysacc_deac_1"/>
    <property type="match status" value="1"/>
</dbReference>
<dbReference type="PROSITE" id="PS51677">
    <property type="entry name" value="NODB"/>
    <property type="match status" value="1"/>
</dbReference>
<dbReference type="PANTHER" id="PTHR10587">
    <property type="entry name" value="GLYCOSYL TRANSFERASE-RELATED"/>
    <property type="match status" value="1"/>
</dbReference>
<feature type="signal peptide" evidence="2">
    <location>
        <begin position="1"/>
        <end position="19"/>
    </location>
</feature>
<feature type="compositionally biased region" description="Acidic residues" evidence="1">
    <location>
        <begin position="23"/>
        <end position="65"/>
    </location>
</feature>
<dbReference type="InterPro" id="IPR050248">
    <property type="entry name" value="Polysacc_deacetylase_ArnD"/>
</dbReference>
<evidence type="ECO:0000259" key="3">
    <source>
        <dbReference type="PROSITE" id="PS51677"/>
    </source>
</evidence>
<accession>A0A1H6SZ82</accession>
<dbReference type="EMBL" id="FNYW01000011">
    <property type="protein sequence ID" value="SEI69340.1"/>
    <property type="molecule type" value="Genomic_DNA"/>
</dbReference>
<dbReference type="InterPro" id="IPR002509">
    <property type="entry name" value="NODB_dom"/>
</dbReference>
<dbReference type="Proteomes" id="UP000198564">
    <property type="component" value="Unassembled WGS sequence"/>
</dbReference>